<organism evidence="3 4">
    <name type="scientific">Lineolata rhizophorae</name>
    <dbReference type="NCBI Taxonomy" id="578093"/>
    <lineage>
        <taxon>Eukaryota</taxon>
        <taxon>Fungi</taxon>
        <taxon>Dikarya</taxon>
        <taxon>Ascomycota</taxon>
        <taxon>Pezizomycotina</taxon>
        <taxon>Dothideomycetes</taxon>
        <taxon>Dothideomycetes incertae sedis</taxon>
        <taxon>Lineolatales</taxon>
        <taxon>Lineolataceae</taxon>
        <taxon>Lineolata</taxon>
    </lineage>
</organism>
<dbReference type="InterPro" id="IPR050381">
    <property type="entry name" value="SLX1_endonuclease"/>
</dbReference>
<dbReference type="GO" id="GO:0008821">
    <property type="term" value="F:crossover junction DNA endonuclease activity"/>
    <property type="evidence" value="ECO:0007669"/>
    <property type="project" value="TreeGrafter"/>
</dbReference>
<dbReference type="AlphaFoldDB" id="A0A6A6NVH7"/>
<accession>A0A6A6NVH7</accession>
<feature type="domain" description="GIY-YIG" evidence="2">
    <location>
        <begin position="9"/>
        <end position="95"/>
    </location>
</feature>
<dbReference type="OrthoDB" id="24645at2759"/>
<protein>
    <recommendedName>
        <fullName evidence="2">GIY-YIG domain-containing protein</fullName>
    </recommendedName>
</protein>
<dbReference type="InterPro" id="IPR035901">
    <property type="entry name" value="GIY-YIG_endonuc_sf"/>
</dbReference>
<dbReference type="Pfam" id="PF01541">
    <property type="entry name" value="GIY-YIG"/>
    <property type="match status" value="1"/>
</dbReference>
<sequence>MDKPKPIPAFYSCYLLRSTVSPRAALYIGSTPNPARRLRQHNGVANGGAKRTSREDRRPWEMTCLVTGFPSKIAALQFDMIVTFPVTFLTNPVNM</sequence>
<dbReference type="PANTHER" id="PTHR20208:SF10">
    <property type="entry name" value="STRUCTURE-SPECIFIC ENDONUCLEASE SUBUNIT SLX1"/>
    <property type="match status" value="1"/>
</dbReference>
<dbReference type="PROSITE" id="PS50164">
    <property type="entry name" value="GIY_YIG"/>
    <property type="match status" value="1"/>
</dbReference>
<dbReference type="Gene3D" id="3.40.1440.10">
    <property type="entry name" value="GIY-YIG endonuclease"/>
    <property type="match status" value="1"/>
</dbReference>
<evidence type="ECO:0000313" key="3">
    <source>
        <dbReference type="EMBL" id="KAF2455578.1"/>
    </source>
</evidence>
<dbReference type="Proteomes" id="UP000799766">
    <property type="component" value="Unassembled WGS sequence"/>
</dbReference>
<reference evidence="3" key="1">
    <citation type="journal article" date="2020" name="Stud. Mycol.">
        <title>101 Dothideomycetes genomes: a test case for predicting lifestyles and emergence of pathogens.</title>
        <authorList>
            <person name="Haridas S."/>
            <person name="Albert R."/>
            <person name="Binder M."/>
            <person name="Bloem J."/>
            <person name="Labutti K."/>
            <person name="Salamov A."/>
            <person name="Andreopoulos B."/>
            <person name="Baker S."/>
            <person name="Barry K."/>
            <person name="Bills G."/>
            <person name="Bluhm B."/>
            <person name="Cannon C."/>
            <person name="Castanera R."/>
            <person name="Culley D."/>
            <person name="Daum C."/>
            <person name="Ezra D."/>
            <person name="Gonzalez J."/>
            <person name="Henrissat B."/>
            <person name="Kuo A."/>
            <person name="Liang C."/>
            <person name="Lipzen A."/>
            <person name="Lutzoni F."/>
            <person name="Magnuson J."/>
            <person name="Mondo S."/>
            <person name="Nolan M."/>
            <person name="Ohm R."/>
            <person name="Pangilinan J."/>
            <person name="Park H.-J."/>
            <person name="Ramirez L."/>
            <person name="Alfaro M."/>
            <person name="Sun H."/>
            <person name="Tritt A."/>
            <person name="Yoshinaga Y."/>
            <person name="Zwiers L.-H."/>
            <person name="Turgeon B."/>
            <person name="Goodwin S."/>
            <person name="Spatafora J."/>
            <person name="Crous P."/>
            <person name="Grigoriev I."/>
        </authorList>
    </citation>
    <scope>NUCLEOTIDE SEQUENCE</scope>
    <source>
        <strain evidence="3">ATCC 16933</strain>
    </source>
</reference>
<evidence type="ECO:0000259" key="2">
    <source>
        <dbReference type="PROSITE" id="PS50164"/>
    </source>
</evidence>
<dbReference type="CDD" id="cd10455">
    <property type="entry name" value="GIY-YIG_SLX1"/>
    <property type="match status" value="1"/>
</dbReference>
<dbReference type="GO" id="GO:0017108">
    <property type="term" value="F:5'-flap endonuclease activity"/>
    <property type="evidence" value="ECO:0007669"/>
    <property type="project" value="TreeGrafter"/>
</dbReference>
<evidence type="ECO:0000256" key="1">
    <source>
        <dbReference type="SAM" id="MobiDB-lite"/>
    </source>
</evidence>
<dbReference type="GO" id="GO:0033557">
    <property type="term" value="C:Slx1-Slx4 complex"/>
    <property type="evidence" value="ECO:0007669"/>
    <property type="project" value="TreeGrafter"/>
</dbReference>
<gene>
    <name evidence="3" type="ORF">BDY21DRAFT_373211</name>
</gene>
<keyword evidence="4" id="KW-1185">Reference proteome</keyword>
<proteinExistence type="predicted"/>
<feature type="region of interest" description="Disordered" evidence="1">
    <location>
        <begin position="37"/>
        <end position="56"/>
    </location>
</feature>
<dbReference type="GO" id="GO:0000724">
    <property type="term" value="P:double-strand break repair via homologous recombination"/>
    <property type="evidence" value="ECO:0007669"/>
    <property type="project" value="TreeGrafter"/>
</dbReference>
<evidence type="ECO:0000313" key="4">
    <source>
        <dbReference type="Proteomes" id="UP000799766"/>
    </source>
</evidence>
<dbReference type="EMBL" id="MU001686">
    <property type="protein sequence ID" value="KAF2455578.1"/>
    <property type="molecule type" value="Genomic_DNA"/>
</dbReference>
<name>A0A6A6NVH7_9PEZI</name>
<dbReference type="PANTHER" id="PTHR20208">
    <property type="entry name" value="STRUCTURE-SPECIFIC ENDONUCLEASE SUBUNIT SLX1"/>
    <property type="match status" value="1"/>
</dbReference>
<dbReference type="InterPro" id="IPR000305">
    <property type="entry name" value="GIY-YIG_endonuc"/>
</dbReference>